<proteinExistence type="predicted"/>
<sequence>MKKLHPIGHSLSVRQRAHFDQVWDNIAANISMPVLHPAEARMIPVFAEGQELKEQLLQVETLVMRAPFYIPVMGKPELHAGMVKVNRTLFYVDDQLPAGLFPHRAQAFSYAQTQGLELLQLSLLRAFDTGRFAAVHKGSTVVYMIDKKRFYEFQSRVLAESVSEEKTN</sequence>
<dbReference type="Proteomes" id="UP000184420">
    <property type="component" value="Unassembled WGS sequence"/>
</dbReference>
<reference evidence="1 2" key="1">
    <citation type="submission" date="2016-11" db="EMBL/GenBank/DDBJ databases">
        <authorList>
            <person name="Jaros S."/>
            <person name="Januszkiewicz K."/>
            <person name="Wedrychowicz H."/>
        </authorList>
    </citation>
    <scope>NUCLEOTIDE SEQUENCE [LARGE SCALE GENOMIC DNA]</scope>
    <source>
        <strain evidence="1 2">DSM 27406</strain>
    </source>
</reference>
<name>A0A1M6YAL5_9BACT</name>
<evidence type="ECO:0000313" key="2">
    <source>
        <dbReference type="Proteomes" id="UP000184420"/>
    </source>
</evidence>
<dbReference type="STRING" id="1419482.SAMN05444266_102230"/>
<dbReference type="AlphaFoldDB" id="A0A1M6YAL5"/>
<keyword evidence="2" id="KW-1185">Reference proteome</keyword>
<gene>
    <name evidence="1" type="ORF">SAMN05444266_102230</name>
</gene>
<dbReference type="RefSeq" id="WP_073078903.1">
    <property type="nucleotide sequence ID" value="NZ_FRBL01000002.1"/>
</dbReference>
<organism evidence="1 2">
    <name type="scientific">Chitinophaga jiangningensis</name>
    <dbReference type="NCBI Taxonomy" id="1419482"/>
    <lineage>
        <taxon>Bacteria</taxon>
        <taxon>Pseudomonadati</taxon>
        <taxon>Bacteroidota</taxon>
        <taxon>Chitinophagia</taxon>
        <taxon>Chitinophagales</taxon>
        <taxon>Chitinophagaceae</taxon>
        <taxon>Chitinophaga</taxon>
    </lineage>
</organism>
<dbReference type="EMBL" id="FRBL01000002">
    <property type="protein sequence ID" value="SHL15314.1"/>
    <property type="molecule type" value="Genomic_DNA"/>
</dbReference>
<evidence type="ECO:0000313" key="1">
    <source>
        <dbReference type="EMBL" id="SHL15314.1"/>
    </source>
</evidence>
<protein>
    <submittedName>
        <fullName evidence="1">Uncharacterized protein</fullName>
    </submittedName>
</protein>
<accession>A0A1M6YAL5</accession>